<dbReference type="AlphaFoldDB" id="A0A0A9D638"/>
<keyword evidence="1" id="KW-0812">Transmembrane</keyword>
<name>A0A0A9D638_ARUDO</name>
<proteinExistence type="predicted"/>
<keyword evidence="1" id="KW-0472">Membrane</keyword>
<evidence type="ECO:0000256" key="1">
    <source>
        <dbReference type="SAM" id="Phobius"/>
    </source>
</evidence>
<feature type="transmembrane region" description="Helical" evidence="1">
    <location>
        <begin position="15"/>
        <end position="38"/>
    </location>
</feature>
<evidence type="ECO:0000313" key="2">
    <source>
        <dbReference type="EMBL" id="JAD84059.1"/>
    </source>
</evidence>
<sequence length="104" mass="10492">MLVPAIRTIRAKSHLVHVALLGVVVRVLVGAIGLAALAEVAEEAAHGHAGLVELVKEPARLALHAQPPQPVPAHRLPVATAAAASAVQAWPIPAPAATSAGVSR</sequence>
<organism evidence="2">
    <name type="scientific">Arundo donax</name>
    <name type="common">Giant reed</name>
    <name type="synonym">Donax arundinaceus</name>
    <dbReference type="NCBI Taxonomy" id="35708"/>
    <lineage>
        <taxon>Eukaryota</taxon>
        <taxon>Viridiplantae</taxon>
        <taxon>Streptophyta</taxon>
        <taxon>Embryophyta</taxon>
        <taxon>Tracheophyta</taxon>
        <taxon>Spermatophyta</taxon>
        <taxon>Magnoliopsida</taxon>
        <taxon>Liliopsida</taxon>
        <taxon>Poales</taxon>
        <taxon>Poaceae</taxon>
        <taxon>PACMAD clade</taxon>
        <taxon>Arundinoideae</taxon>
        <taxon>Arundineae</taxon>
        <taxon>Arundo</taxon>
    </lineage>
</organism>
<reference evidence="2" key="2">
    <citation type="journal article" date="2015" name="Data Brief">
        <title>Shoot transcriptome of the giant reed, Arundo donax.</title>
        <authorList>
            <person name="Barrero R.A."/>
            <person name="Guerrero F.D."/>
            <person name="Moolhuijzen P."/>
            <person name="Goolsby J.A."/>
            <person name="Tidwell J."/>
            <person name="Bellgard S.E."/>
            <person name="Bellgard M.I."/>
        </authorList>
    </citation>
    <scope>NUCLEOTIDE SEQUENCE</scope>
    <source>
        <tissue evidence="2">Shoot tissue taken approximately 20 cm above the soil surface</tissue>
    </source>
</reference>
<dbReference type="EMBL" id="GBRH01213836">
    <property type="protein sequence ID" value="JAD84059.1"/>
    <property type="molecule type" value="Transcribed_RNA"/>
</dbReference>
<keyword evidence="1" id="KW-1133">Transmembrane helix</keyword>
<accession>A0A0A9D638</accession>
<protein>
    <submittedName>
        <fullName evidence="2">CPSF30</fullName>
    </submittedName>
</protein>
<reference evidence="2" key="1">
    <citation type="submission" date="2014-09" db="EMBL/GenBank/DDBJ databases">
        <authorList>
            <person name="Magalhaes I.L.F."/>
            <person name="Oliveira U."/>
            <person name="Santos F.R."/>
            <person name="Vidigal T.H.D.A."/>
            <person name="Brescovit A.D."/>
            <person name="Santos A.J."/>
        </authorList>
    </citation>
    <scope>NUCLEOTIDE SEQUENCE</scope>
    <source>
        <tissue evidence="2">Shoot tissue taken approximately 20 cm above the soil surface</tissue>
    </source>
</reference>